<proteinExistence type="inferred from homology"/>
<comment type="caution">
    <text evidence="10">The sequence shown here is derived from an EMBL/GenBank/DDBJ whole genome shotgun (WGS) entry which is preliminary data.</text>
</comment>
<dbReference type="InterPro" id="IPR000277">
    <property type="entry name" value="Cys/Met-Metab_PyrdxlP-dep_enz"/>
</dbReference>
<dbReference type="EMBL" id="BTFZ01000013">
    <property type="protein sequence ID" value="GMM37962.1"/>
    <property type="molecule type" value="Genomic_DNA"/>
</dbReference>
<reference evidence="10 11" key="1">
    <citation type="journal article" date="2023" name="Elife">
        <title>Identification of key yeast species and microbe-microbe interactions impacting larval growth of Drosophila in the wild.</title>
        <authorList>
            <person name="Mure A."/>
            <person name="Sugiura Y."/>
            <person name="Maeda R."/>
            <person name="Honda K."/>
            <person name="Sakurai N."/>
            <person name="Takahashi Y."/>
            <person name="Watada M."/>
            <person name="Katoh T."/>
            <person name="Gotoh A."/>
            <person name="Gotoh Y."/>
            <person name="Taniguchi I."/>
            <person name="Nakamura K."/>
            <person name="Hayashi T."/>
            <person name="Katayama T."/>
            <person name="Uemura T."/>
            <person name="Hattori Y."/>
        </authorList>
    </citation>
    <scope>NUCLEOTIDE SEQUENCE [LARGE SCALE GENOMIC DNA]</scope>
    <source>
        <strain evidence="10 11">SC-9</strain>
    </source>
</reference>
<evidence type="ECO:0000256" key="9">
    <source>
        <dbReference type="RuleBase" id="RU362118"/>
    </source>
</evidence>
<keyword evidence="11" id="KW-1185">Reference proteome</keyword>
<dbReference type="GeneID" id="90075937"/>
<evidence type="ECO:0000256" key="8">
    <source>
        <dbReference type="PIRSR" id="PIRSR001434-2"/>
    </source>
</evidence>
<evidence type="ECO:0000256" key="6">
    <source>
        <dbReference type="ARBA" id="ARBA00023192"/>
    </source>
</evidence>
<dbReference type="PANTHER" id="PTHR11808:SF15">
    <property type="entry name" value="CYSTATHIONINE GAMMA-LYASE"/>
    <property type="match status" value="1"/>
</dbReference>
<dbReference type="AlphaFoldDB" id="A0AAV5QSW0"/>
<evidence type="ECO:0000256" key="7">
    <source>
        <dbReference type="ARBA" id="ARBA00029853"/>
    </source>
</evidence>
<dbReference type="GO" id="GO:0030170">
    <property type="term" value="F:pyridoxal phosphate binding"/>
    <property type="evidence" value="ECO:0007669"/>
    <property type="project" value="InterPro"/>
</dbReference>
<dbReference type="GO" id="GO:0019343">
    <property type="term" value="P:cysteine biosynthetic process via cystathionine"/>
    <property type="evidence" value="ECO:0007669"/>
    <property type="project" value="TreeGrafter"/>
</dbReference>
<organism evidence="10 11">
    <name type="scientific">Saccharomycopsis crataegensis</name>
    <dbReference type="NCBI Taxonomy" id="43959"/>
    <lineage>
        <taxon>Eukaryota</taxon>
        <taxon>Fungi</taxon>
        <taxon>Dikarya</taxon>
        <taxon>Ascomycota</taxon>
        <taxon>Saccharomycotina</taxon>
        <taxon>Saccharomycetes</taxon>
        <taxon>Saccharomycopsidaceae</taxon>
        <taxon>Saccharomycopsis</taxon>
    </lineage>
</organism>
<dbReference type="SUPFAM" id="SSF53383">
    <property type="entry name" value="PLP-dependent transferases"/>
    <property type="match status" value="1"/>
</dbReference>
<comment type="similarity">
    <text evidence="3 9">Belongs to the trans-sulfuration enzymes family.</text>
</comment>
<evidence type="ECO:0000313" key="11">
    <source>
        <dbReference type="Proteomes" id="UP001360560"/>
    </source>
</evidence>
<evidence type="ECO:0000256" key="3">
    <source>
        <dbReference type="ARBA" id="ARBA00009077"/>
    </source>
</evidence>
<comment type="pathway">
    <text evidence="2">Amino-acid biosynthesis; L-cysteine biosynthesis; L-cysteine from L-homocysteine and L-serine: step 2/2.</text>
</comment>
<dbReference type="PANTHER" id="PTHR11808">
    <property type="entry name" value="TRANS-SULFURATION ENZYME FAMILY MEMBER"/>
    <property type="match status" value="1"/>
</dbReference>
<dbReference type="Gene3D" id="3.40.640.10">
    <property type="entry name" value="Type I PLP-dependent aspartate aminotransferase-like (Major domain)"/>
    <property type="match status" value="1"/>
</dbReference>
<dbReference type="Pfam" id="PF01053">
    <property type="entry name" value="Cys_Met_Meta_PP"/>
    <property type="match status" value="1"/>
</dbReference>
<dbReference type="InterPro" id="IPR015424">
    <property type="entry name" value="PyrdxlP-dep_Trfase"/>
</dbReference>
<dbReference type="GO" id="GO:0004123">
    <property type="term" value="F:cystathionine gamma-lyase activity"/>
    <property type="evidence" value="ECO:0007669"/>
    <property type="project" value="TreeGrafter"/>
</dbReference>
<dbReference type="Proteomes" id="UP001360560">
    <property type="component" value="Unassembled WGS sequence"/>
</dbReference>
<keyword evidence="6" id="KW-0028">Amino-acid biosynthesis</keyword>
<dbReference type="InterPro" id="IPR015421">
    <property type="entry name" value="PyrdxlP-dep_Trfase_major"/>
</dbReference>
<dbReference type="CDD" id="cd00614">
    <property type="entry name" value="CGS_like"/>
    <property type="match status" value="1"/>
</dbReference>
<protein>
    <recommendedName>
        <fullName evidence="4">cystathionine gamma-lyase</fullName>
        <ecNumber evidence="4">4.4.1.1</ecNumber>
    </recommendedName>
    <alternativeName>
        <fullName evidence="7">Gamma-cystathionase</fullName>
    </alternativeName>
</protein>
<evidence type="ECO:0000256" key="1">
    <source>
        <dbReference type="ARBA" id="ARBA00001933"/>
    </source>
</evidence>
<dbReference type="FunFam" id="3.90.1150.10:FF:000008">
    <property type="entry name" value="Cystathionine gamma-synthase"/>
    <property type="match status" value="1"/>
</dbReference>
<evidence type="ECO:0000256" key="2">
    <source>
        <dbReference type="ARBA" id="ARBA00005038"/>
    </source>
</evidence>
<dbReference type="RefSeq" id="XP_064854958.1">
    <property type="nucleotide sequence ID" value="XM_064998886.1"/>
</dbReference>
<dbReference type="PROSITE" id="PS00868">
    <property type="entry name" value="CYS_MET_METAB_PP"/>
    <property type="match status" value="1"/>
</dbReference>
<gene>
    <name evidence="10" type="ORF">DASC09_052870</name>
</gene>
<evidence type="ECO:0000256" key="4">
    <source>
        <dbReference type="ARBA" id="ARBA00012085"/>
    </source>
</evidence>
<evidence type="ECO:0000313" key="10">
    <source>
        <dbReference type="EMBL" id="GMM37962.1"/>
    </source>
</evidence>
<dbReference type="GO" id="GO:0019346">
    <property type="term" value="P:transsulfuration"/>
    <property type="evidence" value="ECO:0007669"/>
    <property type="project" value="InterPro"/>
</dbReference>
<dbReference type="EC" id="4.4.1.1" evidence="4"/>
<evidence type="ECO:0000256" key="5">
    <source>
        <dbReference type="ARBA" id="ARBA00022898"/>
    </source>
</evidence>
<keyword evidence="6" id="KW-0198">Cysteine biosynthesis</keyword>
<sequence>MTATQSYKFGTKAIHVGSEPDPSTGAVIPAISLSTTFAQTSPAQPIGVYEYSRSQNPNRHNLERAVAALENGKYGLAFSSGSATTAVVLQSLAQGSHAISFGDVYGGTHRYFTKVANAHGVKTDFTNDLVNDLPKMLTKETKLVWIESPSNPTLSVLDISKIAEIIKAYKTANNVEDLFLVVDNTFLSPYIQNPLNLGADVVVHSGTKYINGHSDVVIGLLATNNEVLNEKFTFLQNAIGAIPSPFDSWLAHRGLKTLHLRARAASETALKIAKYLADSEYVDAVNYPGLPTHKNYEVVLKQHRDALGGGMISFRIKGGAQSAAKFTSETKLFTLAESLGGIESLIEVPAVMTHAGIPEEARQASGVYDNLVRMSVGIEDADDLLADIEQALKSSAN</sequence>
<dbReference type="FunFam" id="3.40.640.10:FF:000043">
    <property type="entry name" value="Cystathionine gamma-lyase"/>
    <property type="match status" value="1"/>
</dbReference>
<dbReference type="Gene3D" id="3.90.1150.10">
    <property type="entry name" value="Aspartate Aminotransferase, domain 1"/>
    <property type="match status" value="1"/>
</dbReference>
<dbReference type="InterPro" id="IPR015422">
    <property type="entry name" value="PyrdxlP-dep_Trfase_small"/>
</dbReference>
<keyword evidence="5 8" id="KW-0663">Pyridoxal phosphate</keyword>
<feature type="modified residue" description="N6-(pyridoxal phosphate)lysine" evidence="8">
    <location>
        <position position="208"/>
    </location>
</feature>
<accession>A0AAV5QSW0</accession>
<dbReference type="GO" id="GO:0005737">
    <property type="term" value="C:cytoplasm"/>
    <property type="evidence" value="ECO:0007669"/>
    <property type="project" value="TreeGrafter"/>
</dbReference>
<name>A0AAV5QSW0_9ASCO</name>
<comment type="cofactor">
    <cofactor evidence="1 9">
        <name>pyridoxal 5'-phosphate</name>
        <dbReference type="ChEBI" id="CHEBI:597326"/>
    </cofactor>
</comment>
<dbReference type="InterPro" id="IPR054542">
    <property type="entry name" value="Cys_met_metab_PP"/>
</dbReference>
<dbReference type="PIRSF" id="PIRSF001434">
    <property type="entry name" value="CGS"/>
    <property type="match status" value="1"/>
</dbReference>